<keyword evidence="5" id="KW-0699">rRNA-binding</keyword>
<keyword evidence="5" id="KW-0694">RNA-binding</keyword>
<comment type="subunit">
    <text evidence="5">Part of the ribosomal stalk of the 50S ribosomal subunit. The N-terminus interacts with L11 and the large rRNA to form the base of the stalk. The C-terminus forms an elongated spine to which L12 dimers bind in a sequential fashion forming a multimeric L10(L12)X complex.</text>
</comment>
<accession>A0A1T4K9G7</accession>
<evidence type="ECO:0000256" key="6">
    <source>
        <dbReference type="SAM" id="MobiDB-lite"/>
    </source>
</evidence>
<dbReference type="GO" id="GO:0015934">
    <property type="term" value="C:large ribosomal subunit"/>
    <property type="evidence" value="ECO:0007669"/>
    <property type="project" value="InterPro"/>
</dbReference>
<feature type="region of interest" description="Disordered" evidence="6">
    <location>
        <begin position="163"/>
        <end position="191"/>
    </location>
</feature>
<dbReference type="OrthoDB" id="9808307at2"/>
<proteinExistence type="inferred from homology"/>
<dbReference type="HAMAP" id="MF_00362">
    <property type="entry name" value="Ribosomal_uL10"/>
    <property type="match status" value="1"/>
</dbReference>
<keyword evidence="8" id="KW-1185">Reference proteome</keyword>
<dbReference type="SUPFAM" id="SSF160369">
    <property type="entry name" value="Ribosomal protein L10-like"/>
    <property type="match status" value="1"/>
</dbReference>
<dbReference type="PANTHER" id="PTHR11560">
    <property type="entry name" value="39S RIBOSOMAL PROTEIN L10, MITOCHONDRIAL"/>
    <property type="match status" value="1"/>
</dbReference>
<dbReference type="InterPro" id="IPR043141">
    <property type="entry name" value="Ribosomal_uL10-like_sf"/>
</dbReference>
<feature type="compositionally biased region" description="Acidic residues" evidence="6">
    <location>
        <begin position="171"/>
        <end position="181"/>
    </location>
</feature>
<dbReference type="Pfam" id="PF00466">
    <property type="entry name" value="Ribosomal_L10"/>
    <property type="match status" value="1"/>
</dbReference>
<dbReference type="InterPro" id="IPR001790">
    <property type="entry name" value="Ribosomal_uL10"/>
</dbReference>
<name>A0A1T4K9G7_9FIRM</name>
<dbReference type="PROSITE" id="PS01109">
    <property type="entry name" value="RIBOSOMAL_L10"/>
    <property type="match status" value="1"/>
</dbReference>
<keyword evidence="3 5" id="KW-0687">Ribonucleoprotein</keyword>
<gene>
    <name evidence="5" type="primary">rplJ</name>
    <name evidence="7" type="ORF">SAMN02745114_00354</name>
</gene>
<dbReference type="AlphaFoldDB" id="A0A1T4K9G7"/>
<reference evidence="7 8" key="1">
    <citation type="submission" date="2017-02" db="EMBL/GenBank/DDBJ databases">
        <authorList>
            <person name="Peterson S.W."/>
        </authorList>
    </citation>
    <scope>NUCLEOTIDE SEQUENCE [LARGE SCALE GENOMIC DNA]</scope>
    <source>
        <strain evidence="7 8">ATCC 51222</strain>
    </source>
</reference>
<evidence type="ECO:0000256" key="1">
    <source>
        <dbReference type="ARBA" id="ARBA00008889"/>
    </source>
</evidence>
<dbReference type="STRING" id="290054.SAMN02745114_00354"/>
<dbReference type="RefSeq" id="WP_078767857.1">
    <property type="nucleotide sequence ID" value="NZ_FUWW01000003.1"/>
</dbReference>
<dbReference type="GO" id="GO:0006412">
    <property type="term" value="P:translation"/>
    <property type="evidence" value="ECO:0007669"/>
    <property type="project" value="UniProtKB-UniRule"/>
</dbReference>
<organism evidence="7 8">
    <name type="scientific">Eubacterium coprostanoligenes</name>
    <dbReference type="NCBI Taxonomy" id="290054"/>
    <lineage>
        <taxon>Bacteria</taxon>
        <taxon>Bacillati</taxon>
        <taxon>Bacillota</taxon>
        <taxon>Clostridia</taxon>
        <taxon>Eubacteriales</taxon>
        <taxon>Eubacteriaceae</taxon>
        <taxon>Eubacterium</taxon>
    </lineage>
</organism>
<keyword evidence="2 5" id="KW-0689">Ribosomal protein</keyword>
<dbReference type="EMBL" id="FUWW01000003">
    <property type="protein sequence ID" value="SJZ39094.1"/>
    <property type="molecule type" value="Genomic_DNA"/>
</dbReference>
<feature type="compositionally biased region" description="Low complexity" evidence="6">
    <location>
        <begin position="182"/>
        <end position="191"/>
    </location>
</feature>
<dbReference type="Gene3D" id="3.30.70.1730">
    <property type="match status" value="1"/>
</dbReference>
<dbReference type="InterPro" id="IPR022973">
    <property type="entry name" value="Ribosomal_uL10_bac"/>
</dbReference>
<dbReference type="CDD" id="cd05797">
    <property type="entry name" value="Ribosomal_L10"/>
    <property type="match status" value="1"/>
</dbReference>
<evidence type="ECO:0000256" key="3">
    <source>
        <dbReference type="ARBA" id="ARBA00023274"/>
    </source>
</evidence>
<evidence type="ECO:0000256" key="4">
    <source>
        <dbReference type="ARBA" id="ARBA00035202"/>
    </source>
</evidence>
<sequence length="191" mass="20095">MPSTVVLEKKKQQVADLAERIKGSCAGVVVDYKGINVEDDTKLRKELREAGVTYTVVKNSILKRAAEEVGLEIADSVVEGTTAVATSVDDYVVAARILNKYAEENESFNIKTGYLDGAIIANEEVVALAKLPSRETLLATIASVVVEPIACIARAVNALEEKGGASAVEAAPEEAPAEEAPAEAPAETPAE</sequence>
<evidence type="ECO:0000313" key="8">
    <source>
        <dbReference type="Proteomes" id="UP000190657"/>
    </source>
</evidence>
<dbReference type="GO" id="GO:0003735">
    <property type="term" value="F:structural constituent of ribosome"/>
    <property type="evidence" value="ECO:0007669"/>
    <property type="project" value="InterPro"/>
</dbReference>
<evidence type="ECO:0000313" key="7">
    <source>
        <dbReference type="EMBL" id="SJZ39094.1"/>
    </source>
</evidence>
<dbReference type="InterPro" id="IPR047865">
    <property type="entry name" value="Ribosomal_uL10_bac_type"/>
</dbReference>
<comment type="similarity">
    <text evidence="1 5">Belongs to the universal ribosomal protein uL10 family.</text>
</comment>
<dbReference type="Proteomes" id="UP000190657">
    <property type="component" value="Unassembled WGS sequence"/>
</dbReference>
<protein>
    <recommendedName>
        <fullName evidence="4 5">Large ribosomal subunit protein uL10</fullName>
    </recommendedName>
</protein>
<dbReference type="InterPro" id="IPR002363">
    <property type="entry name" value="Ribosomal_uL10_CS_bac"/>
</dbReference>
<evidence type="ECO:0000256" key="2">
    <source>
        <dbReference type="ARBA" id="ARBA00022980"/>
    </source>
</evidence>
<comment type="function">
    <text evidence="5">Forms part of the ribosomal stalk, playing a central role in the interaction of the ribosome with GTP-bound translation factors.</text>
</comment>
<dbReference type="NCBIfam" id="NF000955">
    <property type="entry name" value="PRK00099.1-1"/>
    <property type="match status" value="1"/>
</dbReference>
<dbReference type="GO" id="GO:0070180">
    <property type="term" value="F:large ribosomal subunit rRNA binding"/>
    <property type="evidence" value="ECO:0007669"/>
    <property type="project" value="UniProtKB-UniRule"/>
</dbReference>
<evidence type="ECO:0000256" key="5">
    <source>
        <dbReference type="HAMAP-Rule" id="MF_00362"/>
    </source>
</evidence>